<organism evidence="1 2">
    <name type="scientific">Brachionus plicatilis</name>
    <name type="common">Marine rotifer</name>
    <name type="synonym">Brachionus muelleri</name>
    <dbReference type="NCBI Taxonomy" id="10195"/>
    <lineage>
        <taxon>Eukaryota</taxon>
        <taxon>Metazoa</taxon>
        <taxon>Spiralia</taxon>
        <taxon>Gnathifera</taxon>
        <taxon>Rotifera</taxon>
        <taxon>Eurotatoria</taxon>
        <taxon>Monogononta</taxon>
        <taxon>Pseudotrocha</taxon>
        <taxon>Ploima</taxon>
        <taxon>Brachionidae</taxon>
        <taxon>Brachionus</taxon>
    </lineage>
</organism>
<protein>
    <submittedName>
        <fullName evidence="1">Uncharacterized protein</fullName>
    </submittedName>
</protein>
<dbReference type="EMBL" id="REGN01010135">
    <property type="protein sequence ID" value="RMZ99616.1"/>
    <property type="molecule type" value="Genomic_DNA"/>
</dbReference>
<keyword evidence="2" id="KW-1185">Reference proteome</keyword>
<dbReference type="AlphaFoldDB" id="A0A3M7PKH1"/>
<accession>A0A3M7PKH1</accession>
<reference evidence="1 2" key="1">
    <citation type="journal article" date="2018" name="Sci. Rep.">
        <title>Genomic signatures of local adaptation to the degree of environmental predictability in rotifers.</title>
        <authorList>
            <person name="Franch-Gras L."/>
            <person name="Hahn C."/>
            <person name="Garcia-Roger E.M."/>
            <person name="Carmona M.J."/>
            <person name="Serra M."/>
            <person name="Gomez A."/>
        </authorList>
    </citation>
    <scope>NUCLEOTIDE SEQUENCE [LARGE SCALE GENOMIC DNA]</scope>
    <source>
        <strain evidence="1">HYR1</strain>
    </source>
</reference>
<gene>
    <name evidence="1" type="ORF">BpHYR1_034052</name>
</gene>
<name>A0A3M7PKH1_BRAPC</name>
<dbReference type="Proteomes" id="UP000276133">
    <property type="component" value="Unassembled WGS sequence"/>
</dbReference>
<evidence type="ECO:0000313" key="2">
    <source>
        <dbReference type="Proteomes" id="UP000276133"/>
    </source>
</evidence>
<comment type="caution">
    <text evidence="1">The sequence shown here is derived from an EMBL/GenBank/DDBJ whole genome shotgun (WGS) entry which is preliminary data.</text>
</comment>
<sequence>MLKAGIIGPQASTKFFFGTEQSLKLLKNSKYIYYRLEIFSYSRLITKVQFVRQVVLESDLNSNQDLENIDALQIISQLFEFSSKS</sequence>
<proteinExistence type="predicted"/>
<evidence type="ECO:0000313" key="1">
    <source>
        <dbReference type="EMBL" id="RMZ99616.1"/>
    </source>
</evidence>